<organism evidence="1 2">
    <name type="scientific">Patagioenas fasciata monilis</name>
    <dbReference type="NCBI Taxonomy" id="372326"/>
    <lineage>
        <taxon>Eukaryota</taxon>
        <taxon>Metazoa</taxon>
        <taxon>Chordata</taxon>
        <taxon>Craniata</taxon>
        <taxon>Vertebrata</taxon>
        <taxon>Euteleostomi</taxon>
        <taxon>Archelosauria</taxon>
        <taxon>Archosauria</taxon>
        <taxon>Dinosauria</taxon>
        <taxon>Saurischia</taxon>
        <taxon>Theropoda</taxon>
        <taxon>Coelurosauria</taxon>
        <taxon>Aves</taxon>
        <taxon>Neognathae</taxon>
        <taxon>Neoaves</taxon>
        <taxon>Columbimorphae</taxon>
        <taxon>Columbiformes</taxon>
        <taxon>Columbidae</taxon>
        <taxon>Patagioenas</taxon>
    </lineage>
</organism>
<evidence type="ECO:0000313" key="1">
    <source>
        <dbReference type="EMBL" id="OPJ87124.1"/>
    </source>
</evidence>
<name>A0A1V4KRT1_PATFA</name>
<sequence length="69" mass="7613">MIPSVKSVFVQKKDKIEAFYKQGSGLKHSLVQENPEKDNSKVSCSLDCAKYPPPLQSKAFGSPLLQICT</sequence>
<reference evidence="1 2" key="1">
    <citation type="submission" date="2016-02" db="EMBL/GenBank/DDBJ databases">
        <title>Band-tailed pigeon sequencing and assembly.</title>
        <authorList>
            <person name="Soares A.E."/>
            <person name="Novak B.J."/>
            <person name="Rice E.S."/>
            <person name="O'Connell B."/>
            <person name="Chang D."/>
            <person name="Weber S."/>
            <person name="Shapiro B."/>
        </authorList>
    </citation>
    <scope>NUCLEOTIDE SEQUENCE [LARGE SCALE GENOMIC DNA]</scope>
    <source>
        <strain evidence="1">BTP2013</strain>
        <tissue evidence="1">Blood</tissue>
    </source>
</reference>
<dbReference type="Proteomes" id="UP000190648">
    <property type="component" value="Unassembled WGS sequence"/>
</dbReference>
<gene>
    <name evidence="1" type="ORF">AV530_015480</name>
</gene>
<proteinExistence type="predicted"/>
<comment type="caution">
    <text evidence="1">The sequence shown here is derived from an EMBL/GenBank/DDBJ whole genome shotgun (WGS) entry which is preliminary data.</text>
</comment>
<keyword evidence="2" id="KW-1185">Reference proteome</keyword>
<dbReference type="AlphaFoldDB" id="A0A1V4KRT1"/>
<evidence type="ECO:0000313" key="2">
    <source>
        <dbReference type="Proteomes" id="UP000190648"/>
    </source>
</evidence>
<protein>
    <submittedName>
        <fullName evidence="1">Uncharacterized protein</fullName>
    </submittedName>
</protein>
<accession>A0A1V4KRT1</accession>
<dbReference type="EMBL" id="LSYS01001765">
    <property type="protein sequence ID" value="OPJ87124.1"/>
    <property type="molecule type" value="Genomic_DNA"/>
</dbReference>